<evidence type="ECO:0000313" key="4">
    <source>
        <dbReference type="Proteomes" id="UP000029558"/>
    </source>
</evidence>
<dbReference type="Gene3D" id="3.30.420.10">
    <property type="entry name" value="Ribonuclease H-like superfamily/Ribonuclease H"/>
    <property type="match status" value="1"/>
</dbReference>
<dbReference type="STRING" id="1238.AWJ11_00350"/>
<evidence type="ECO:0000313" key="2">
    <source>
        <dbReference type="EMBL" id="ALB21259.1"/>
    </source>
</evidence>
<dbReference type="InterPro" id="IPR038717">
    <property type="entry name" value="Tc1-like_DDE_dom"/>
</dbReference>
<dbReference type="EMBL" id="CP012508">
    <property type="protein sequence ID" value="ALB21259.1"/>
    <property type="molecule type" value="Genomic_DNA"/>
</dbReference>
<reference evidence="2" key="2">
    <citation type="submission" date="2015-08" db="EMBL/GenBank/DDBJ databases">
        <title>Complete genome sequence of Piscirickettsia salmonis strain PM32597B1.</title>
        <authorList>
            <person name="Bohle H."/>
            <person name="Henriquez P."/>
            <person name="Navas E."/>
            <person name="Grothusen H."/>
            <person name="Bustamante F."/>
            <person name="Bustos P."/>
            <person name="Bustos P."/>
            <person name="Mancilla M."/>
        </authorList>
    </citation>
    <scope>NUCLEOTIDE SEQUENCE</scope>
    <source>
        <strain evidence="2">PM32597B1</strain>
    </source>
</reference>
<evidence type="ECO:0000259" key="1">
    <source>
        <dbReference type="Pfam" id="PF13358"/>
    </source>
</evidence>
<proteinExistence type="predicted"/>
<dbReference type="SUPFAM" id="SSF53098">
    <property type="entry name" value="Ribonuclease H-like"/>
    <property type="match status" value="1"/>
</dbReference>
<organism evidence="3 5">
    <name type="scientific">Piscirickettsia salmonis</name>
    <dbReference type="NCBI Taxonomy" id="1238"/>
    <lineage>
        <taxon>Bacteria</taxon>
        <taxon>Pseudomonadati</taxon>
        <taxon>Pseudomonadota</taxon>
        <taxon>Gammaproteobacteria</taxon>
        <taxon>Thiotrichales</taxon>
        <taxon>Piscirickettsiaceae</taxon>
        <taxon>Piscirickettsia</taxon>
    </lineage>
</organism>
<protein>
    <submittedName>
        <fullName evidence="2">Transposase</fullName>
    </submittedName>
</protein>
<dbReference type="GO" id="GO:0003676">
    <property type="term" value="F:nucleic acid binding"/>
    <property type="evidence" value="ECO:0007669"/>
    <property type="project" value="InterPro"/>
</dbReference>
<accession>A0A095BEY2</accession>
<gene>
    <name evidence="2" type="ORF">KU39_71</name>
    <name evidence="3" type="ORF">Psal009_02473</name>
</gene>
<dbReference type="PANTHER" id="PTHR46564">
    <property type="entry name" value="TRANSPOSASE"/>
    <property type="match status" value="1"/>
</dbReference>
<dbReference type="RefSeq" id="WP_026063519.1">
    <property type="nucleotide sequence ID" value="NZ_CP050938.1"/>
</dbReference>
<sequence>MPRKRGYSQKGTRCYGVHNWHEKGRINVIGALLGKLLLTASLFTGSINSDVFYAWLVKDLLPKLPAHSVIVMDNARFHKRSDMIEAIEEQGHTLEYLPSYSPDLNPIERKWAEAKAIRRKYHCSIEDLFLEHLHYVNL</sequence>
<evidence type="ECO:0000313" key="5">
    <source>
        <dbReference type="Proteomes" id="UP000422232"/>
    </source>
</evidence>
<keyword evidence="5" id="KW-1185">Reference proteome</keyword>
<dbReference type="InterPro" id="IPR036397">
    <property type="entry name" value="RNaseH_sf"/>
</dbReference>
<dbReference type="InterPro" id="IPR012337">
    <property type="entry name" value="RNaseH-like_sf"/>
</dbReference>
<reference evidence="3 5" key="3">
    <citation type="submission" date="2019-04" db="EMBL/GenBank/DDBJ databases">
        <title>Complete genome sequencing of Piscirickettsia salmonis strain Psal-009.</title>
        <authorList>
            <person name="Schober I."/>
            <person name="Bunk B."/>
            <person name="Sproer C."/>
            <person name="Carril G.P."/>
            <person name="Riedel T."/>
            <person name="Flores-Herrera P.A."/>
            <person name="Nourdin-Galindo G."/>
            <person name="Marshall S.H."/>
            <person name="Overmann J."/>
        </authorList>
    </citation>
    <scope>NUCLEOTIDE SEQUENCE [LARGE SCALE GENOMIC DNA]</scope>
    <source>
        <strain evidence="3 5">Psal-009</strain>
    </source>
</reference>
<dbReference type="Proteomes" id="UP000029558">
    <property type="component" value="Chromosome"/>
</dbReference>
<reference evidence="2 4" key="1">
    <citation type="journal article" date="2014" name="Genome Announc.">
        <title>Comparative Genome Analysis of Two Isolates of the Fish Pathogen Piscirickettsia salmonis from Different Hosts Reveals Major Differences in Virulence-Associated Secretion Systems.</title>
        <authorList>
            <person name="Bohle H."/>
            <person name="Henriquez P."/>
            <person name="Grothusen H."/>
            <person name="Navas E."/>
            <person name="Sandoval A."/>
            <person name="Bustamante F."/>
            <person name="Bustos P."/>
            <person name="Mancilla M."/>
        </authorList>
    </citation>
    <scope>NUCLEOTIDE SEQUENCE [LARGE SCALE GENOMIC DNA]</scope>
    <source>
        <strain evidence="4">B1-32597</strain>
        <strain evidence="2">PM32597B1</strain>
    </source>
</reference>
<evidence type="ECO:0000313" key="3">
    <source>
        <dbReference type="EMBL" id="QGO06558.1"/>
    </source>
</evidence>
<dbReference type="PANTHER" id="PTHR46564:SF1">
    <property type="entry name" value="TRANSPOSASE"/>
    <property type="match status" value="1"/>
</dbReference>
<dbReference type="Pfam" id="PF13358">
    <property type="entry name" value="DDE_3"/>
    <property type="match status" value="1"/>
</dbReference>
<name>A0A095BEY2_PISSA</name>
<dbReference type="EMBL" id="CP038908">
    <property type="protein sequence ID" value="QGO06558.1"/>
    <property type="molecule type" value="Genomic_DNA"/>
</dbReference>
<feature type="domain" description="Tc1-like transposase DDE" evidence="1">
    <location>
        <begin position="2"/>
        <end position="122"/>
    </location>
</feature>
<dbReference type="Proteomes" id="UP000422232">
    <property type="component" value="Chromosome"/>
</dbReference>
<dbReference type="AlphaFoldDB" id="A0A095BEY2"/>